<keyword evidence="2" id="KW-1185">Reference proteome</keyword>
<name>A0AA36HUJ7_9DINO</name>
<dbReference type="AlphaFoldDB" id="A0AA36HUJ7"/>
<dbReference type="Proteomes" id="UP001178507">
    <property type="component" value="Unassembled WGS sequence"/>
</dbReference>
<sequence length="255" mass="29240">MNIPRCTGRGFSSELSASLKRLAAEVAPVRQVRRRIERPKTRTLTQWEEKALVPYNPAEGMLVRQQDEWHQRLAEDPVLEWHGRLQLQKAKLKQMLEPPKSPPPVVDELPEDVVQDIFRELVEDPQEELAARRDFRRAESLALQLEHVLACPPPRLQKVLKAKVRIAKVEAADHDVVVYFECDEPKMQRRLTKAAPVVAASLARRLMIATVPTLQFVPAPRGEDGTGIALWRHQKRSRRLLVNKAVQCWAASMNW</sequence>
<evidence type="ECO:0000313" key="1">
    <source>
        <dbReference type="EMBL" id="CAJ1375552.1"/>
    </source>
</evidence>
<evidence type="ECO:0000313" key="2">
    <source>
        <dbReference type="Proteomes" id="UP001178507"/>
    </source>
</evidence>
<proteinExistence type="predicted"/>
<dbReference type="EMBL" id="CAUJNA010000329">
    <property type="protein sequence ID" value="CAJ1375552.1"/>
    <property type="molecule type" value="Genomic_DNA"/>
</dbReference>
<reference evidence="1" key="1">
    <citation type="submission" date="2023-08" db="EMBL/GenBank/DDBJ databases">
        <authorList>
            <person name="Chen Y."/>
            <person name="Shah S."/>
            <person name="Dougan E. K."/>
            <person name="Thang M."/>
            <person name="Chan C."/>
        </authorList>
    </citation>
    <scope>NUCLEOTIDE SEQUENCE</scope>
</reference>
<organism evidence="1 2">
    <name type="scientific">Effrenium voratum</name>
    <dbReference type="NCBI Taxonomy" id="2562239"/>
    <lineage>
        <taxon>Eukaryota</taxon>
        <taxon>Sar</taxon>
        <taxon>Alveolata</taxon>
        <taxon>Dinophyceae</taxon>
        <taxon>Suessiales</taxon>
        <taxon>Symbiodiniaceae</taxon>
        <taxon>Effrenium</taxon>
    </lineage>
</organism>
<gene>
    <name evidence="1" type="ORF">EVOR1521_LOCUS4812</name>
</gene>
<accession>A0AA36HUJ7</accession>
<protein>
    <submittedName>
        <fullName evidence="1">Uncharacterized protein</fullName>
    </submittedName>
</protein>
<comment type="caution">
    <text evidence="1">The sequence shown here is derived from an EMBL/GenBank/DDBJ whole genome shotgun (WGS) entry which is preliminary data.</text>
</comment>